<keyword evidence="3" id="KW-1185">Reference proteome</keyword>
<dbReference type="AlphaFoldDB" id="A0A371CI84"/>
<dbReference type="EMBL" id="KZ857605">
    <property type="protein sequence ID" value="RDX39976.1"/>
    <property type="molecule type" value="Genomic_DNA"/>
</dbReference>
<proteinExistence type="predicted"/>
<feature type="region of interest" description="Disordered" evidence="1">
    <location>
        <begin position="177"/>
        <end position="205"/>
    </location>
</feature>
<feature type="compositionally biased region" description="Polar residues" evidence="1">
    <location>
        <begin position="181"/>
        <end position="194"/>
    </location>
</feature>
<dbReference type="Proteomes" id="UP000256964">
    <property type="component" value="Unassembled WGS sequence"/>
</dbReference>
<evidence type="ECO:0000313" key="3">
    <source>
        <dbReference type="Proteomes" id="UP000256964"/>
    </source>
</evidence>
<evidence type="ECO:0000256" key="1">
    <source>
        <dbReference type="SAM" id="MobiDB-lite"/>
    </source>
</evidence>
<feature type="region of interest" description="Disordered" evidence="1">
    <location>
        <begin position="1"/>
        <end position="21"/>
    </location>
</feature>
<accession>A0A371CI84</accession>
<protein>
    <submittedName>
        <fullName evidence="2">Uncharacterized protein</fullName>
    </submittedName>
</protein>
<name>A0A371CI84_9APHY</name>
<evidence type="ECO:0000313" key="2">
    <source>
        <dbReference type="EMBL" id="RDX39976.1"/>
    </source>
</evidence>
<gene>
    <name evidence="2" type="ORF">OH76DRAFT_476053</name>
</gene>
<sequence length="205" mass="21844">MAVDASLPRGDPDSGVAPRTSTCCRHKSLEGASRRSQVETASRDELTSQAAAFDTATHQVRAESESVTTYLFCSSAARRVRRRLATTPSIGHSVPPAIPLSDVSTGSKRGASLLWILARDAVWRAAWLVGSPSMYADLTAYRRAPDSNHAEATATKTAPSGVQRVEGMCRKLGAEGWSRTGDVTTSDTPCSGQNPGECLRPRVLT</sequence>
<organism evidence="2 3">
    <name type="scientific">Lentinus brumalis</name>
    <dbReference type="NCBI Taxonomy" id="2498619"/>
    <lineage>
        <taxon>Eukaryota</taxon>
        <taxon>Fungi</taxon>
        <taxon>Dikarya</taxon>
        <taxon>Basidiomycota</taxon>
        <taxon>Agaricomycotina</taxon>
        <taxon>Agaricomycetes</taxon>
        <taxon>Polyporales</taxon>
        <taxon>Polyporaceae</taxon>
        <taxon>Lentinus</taxon>
    </lineage>
</organism>
<reference evidence="2 3" key="1">
    <citation type="journal article" date="2018" name="Biotechnol. Biofuels">
        <title>Integrative visual omics of the white-rot fungus Polyporus brumalis exposes the biotechnological potential of its oxidative enzymes for delignifying raw plant biomass.</title>
        <authorList>
            <person name="Miyauchi S."/>
            <person name="Rancon A."/>
            <person name="Drula E."/>
            <person name="Hage H."/>
            <person name="Chaduli D."/>
            <person name="Favel A."/>
            <person name="Grisel S."/>
            <person name="Henrissat B."/>
            <person name="Herpoel-Gimbert I."/>
            <person name="Ruiz-Duenas F.J."/>
            <person name="Chevret D."/>
            <person name="Hainaut M."/>
            <person name="Lin J."/>
            <person name="Wang M."/>
            <person name="Pangilinan J."/>
            <person name="Lipzen A."/>
            <person name="Lesage-Meessen L."/>
            <person name="Navarro D."/>
            <person name="Riley R."/>
            <person name="Grigoriev I.V."/>
            <person name="Zhou S."/>
            <person name="Raouche S."/>
            <person name="Rosso M.N."/>
        </authorList>
    </citation>
    <scope>NUCLEOTIDE SEQUENCE [LARGE SCALE GENOMIC DNA]</scope>
    <source>
        <strain evidence="2 3">BRFM 1820</strain>
    </source>
</reference>